<proteinExistence type="predicted"/>
<organism evidence="1">
    <name type="scientific">Phytophthora nicotianae</name>
    <name type="common">Potato buckeye rot agent</name>
    <name type="synonym">Phytophthora parasitica</name>
    <dbReference type="NCBI Taxonomy" id="4792"/>
    <lineage>
        <taxon>Eukaryota</taxon>
        <taxon>Sar</taxon>
        <taxon>Stramenopiles</taxon>
        <taxon>Oomycota</taxon>
        <taxon>Peronosporomycetes</taxon>
        <taxon>Peronosporales</taxon>
        <taxon>Peronosporaceae</taxon>
        <taxon>Phytophthora</taxon>
    </lineage>
</organism>
<protein>
    <submittedName>
        <fullName evidence="1">Uncharacterized protein</fullName>
    </submittedName>
</protein>
<reference evidence="1" key="1">
    <citation type="submission" date="2013-11" db="EMBL/GenBank/DDBJ databases">
        <title>The Genome Sequence of Phytophthora parasitica CJ02B3.</title>
        <authorList>
            <consortium name="The Broad Institute Genomics Platform"/>
            <person name="Russ C."/>
            <person name="Tyler B."/>
            <person name="Panabieres F."/>
            <person name="Shan W."/>
            <person name="Tripathy S."/>
            <person name="Grunwald N."/>
            <person name="Machado M."/>
            <person name="Johnson C.S."/>
            <person name="Arredondo F."/>
            <person name="Hong C."/>
            <person name="Coffey M."/>
            <person name="Young S.K."/>
            <person name="Zeng Q."/>
            <person name="Gargeya S."/>
            <person name="Fitzgerald M."/>
            <person name="Abouelleil A."/>
            <person name="Alvarado L."/>
            <person name="Chapman S.B."/>
            <person name="Gainer-Dewar J."/>
            <person name="Goldberg J."/>
            <person name="Griggs A."/>
            <person name="Gujja S."/>
            <person name="Hansen M."/>
            <person name="Howarth C."/>
            <person name="Imamovic A."/>
            <person name="Ireland A."/>
            <person name="Larimer J."/>
            <person name="McCowan C."/>
            <person name="Murphy C."/>
            <person name="Pearson M."/>
            <person name="Poon T.W."/>
            <person name="Priest M."/>
            <person name="Roberts A."/>
            <person name="Saif S."/>
            <person name="Shea T."/>
            <person name="Sykes S."/>
            <person name="Wortman J."/>
            <person name="Nusbaum C."/>
            <person name="Birren B."/>
        </authorList>
    </citation>
    <scope>NUCLEOTIDE SEQUENCE [LARGE SCALE GENOMIC DNA]</scope>
    <source>
        <strain evidence="1">CJ02B3</strain>
    </source>
</reference>
<sequence>MENTPHLAFGAEMAEAGEEATTMGVRTVASLVSRDRIVKSGGGACD</sequence>
<evidence type="ECO:0000313" key="1">
    <source>
        <dbReference type="EMBL" id="ETK80725.1"/>
    </source>
</evidence>
<name>W2GEN2_PHYNI</name>
<dbReference type="Proteomes" id="UP000053236">
    <property type="component" value="Unassembled WGS sequence"/>
</dbReference>
<accession>W2GEN2</accession>
<dbReference type="EMBL" id="KI687658">
    <property type="protein sequence ID" value="ETK80725.1"/>
    <property type="molecule type" value="Genomic_DNA"/>
</dbReference>
<dbReference type="AlphaFoldDB" id="W2GEN2"/>
<gene>
    <name evidence="1" type="ORF">L915_13695</name>
</gene>